<dbReference type="InterPro" id="IPR006598">
    <property type="entry name" value="CAP10"/>
</dbReference>
<feature type="region of interest" description="Disordered" evidence="3">
    <location>
        <begin position="552"/>
        <end position="595"/>
    </location>
</feature>
<dbReference type="PANTHER" id="PTHR12203">
    <property type="entry name" value="KDEL LYS-ASP-GLU-LEU CONTAINING - RELATED"/>
    <property type="match status" value="1"/>
</dbReference>
<dbReference type="Proteomes" id="UP001295423">
    <property type="component" value="Unassembled WGS sequence"/>
</dbReference>
<dbReference type="SMART" id="SM00672">
    <property type="entry name" value="CAP10"/>
    <property type="match status" value="1"/>
</dbReference>
<feature type="compositionally biased region" description="Low complexity" evidence="3">
    <location>
        <begin position="23"/>
        <end position="46"/>
    </location>
</feature>
<dbReference type="AlphaFoldDB" id="A0AAD2FJU0"/>
<dbReference type="InterPro" id="IPR051091">
    <property type="entry name" value="O-Glucosyltr/Glycosyltrsf_90"/>
</dbReference>
<feature type="compositionally biased region" description="Low complexity" evidence="3">
    <location>
        <begin position="129"/>
        <end position="141"/>
    </location>
</feature>
<protein>
    <recommendedName>
        <fullName evidence="4">Glycosyl transferase CAP10 domain-containing protein</fullName>
    </recommendedName>
</protein>
<evidence type="ECO:0000256" key="2">
    <source>
        <dbReference type="ARBA" id="ARBA00022679"/>
    </source>
</evidence>
<feature type="domain" description="Glycosyl transferase CAP10" evidence="4">
    <location>
        <begin position="284"/>
        <end position="533"/>
    </location>
</feature>
<reference evidence="5" key="1">
    <citation type="submission" date="2023-08" db="EMBL/GenBank/DDBJ databases">
        <authorList>
            <person name="Audoor S."/>
            <person name="Bilcke G."/>
        </authorList>
    </citation>
    <scope>NUCLEOTIDE SEQUENCE</scope>
</reference>
<proteinExistence type="inferred from homology"/>
<feature type="region of interest" description="Disordered" evidence="3">
    <location>
        <begin position="1"/>
        <end position="46"/>
    </location>
</feature>
<sequence>MMETFSMSSEVQADATSIGGSPTKNKNNKMTIENNNTQSTSSPSSSSVISIRFAMLGLLVGASIWRMHFDKSSYVTAKSETLSRPSKQYLRAMLADNNNTATTAMNGTNDDHRKDQEEEEEENKLLQDATTTTHDATIAPTNEPTEAPNATSPFWSWIEPFWNQRSTLTTASNSTTTTSFVFPDVDFRIKYYMGSWYDSSTRLESVNCSAFDKKFIDGKFGSHMHDKDVLYSYKGLDQQIRNTKHWNIGNYLMYYHTVMKNSSKPQNAVVAMCVGDSSSVKTGIPVAAKTRKAGLVEGAMSQNKYYGIIWPLNMVRHFGPVHDYLELEQVGNVTAWEDKKEALIWRGGYTGVPSLLKGESFRNSAHEYGPRVQAVLANCFQNHSEIDVAFANIPPQRNGIPKAMNKTLMESCMRGTHRTMQEQLEFKYILNVEGNDVSSGLKWQLASNSVVFMAKPMTVSWAMEELLIPFYHYIPVDENFENLPEMIQWAKTHDEEAKKISEQATQYMYDLWISEKSQHDYAELHTLLATRYQDQFGEALWKCLLPSKKSERVRSGHNHNNNNPRSSLVLINRTKNQMKNRKNRKGRKKRTTKAN</sequence>
<comment type="caution">
    <text evidence="5">The sequence shown here is derived from an EMBL/GenBank/DDBJ whole genome shotgun (WGS) entry which is preliminary data.</text>
</comment>
<organism evidence="5 6">
    <name type="scientific">Cylindrotheca closterium</name>
    <dbReference type="NCBI Taxonomy" id="2856"/>
    <lineage>
        <taxon>Eukaryota</taxon>
        <taxon>Sar</taxon>
        <taxon>Stramenopiles</taxon>
        <taxon>Ochrophyta</taxon>
        <taxon>Bacillariophyta</taxon>
        <taxon>Bacillariophyceae</taxon>
        <taxon>Bacillariophycidae</taxon>
        <taxon>Bacillariales</taxon>
        <taxon>Bacillariaceae</taxon>
        <taxon>Cylindrotheca</taxon>
    </lineage>
</organism>
<evidence type="ECO:0000313" key="6">
    <source>
        <dbReference type="Proteomes" id="UP001295423"/>
    </source>
</evidence>
<evidence type="ECO:0000259" key="4">
    <source>
        <dbReference type="SMART" id="SM00672"/>
    </source>
</evidence>
<dbReference type="GO" id="GO:0016740">
    <property type="term" value="F:transferase activity"/>
    <property type="evidence" value="ECO:0007669"/>
    <property type="project" value="UniProtKB-KW"/>
</dbReference>
<keyword evidence="6" id="KW-1185">Reference proteome</keyword>
<gene>
    <name evidence="5" type="ORF">CYCCA115_LOCUS9651</name>
</gene>
<evidence type="ECO:0000313" key="5">
    <source>
        <dbReference type="EMBL" id="CAJ1945507.1"/>
    </source>
</evidence>
<evidence type="ECO:0000256" key="1">
    <source>
        <dbReference type="ARBA" id="ARBA00010118"/>
    </source>
</evidence>
<comment type="similarity">
    <text evidence="1">Belongs to the glycosyltransferase 90 family.</text>
</comment>
<dbReference type="EMBL" id="CAKOGP040001446">
    <property type="protein sequence ID" value="CAJ1945507.1"/>
    <property type="molecule type" value="Genomic_DNA"/>
</dbReference>
<name>A0AAD2FJU0_9STRA</name>
<accession>A0AAD2FJU0</accession>
<feature type="compositionally biased region" description="Polar residues" evidence="3">
    <location>
        <begin position="1"/>
        <end position="22"/>
    </location>
</feature>
<evidence type="ECO:0000256" key="3">
    <source>
        <dbReference type="SAM" id="MobiDB-lite"/>
    </source>
</evidence>
<dbReference type="PANTHER" id="PTHR12203:SF35">
    <property type="entry name" value="PROTEIN O-GLUCOSYLTRANSFERASE 1"/>
    <property type="match status" value="1"/>
</dbReference>
<feature type="compositionally biased region" description="Basic residues" evidence="3">
    <location>
        <begin position="576"/>
        <end position="595"/>
    </location>
</feature>
<keyword evidence="2" id="KW-0808">Transferase</keyword>
<dbReference type="Pfam" id="PF05686">
    <property type="entry name" value="Glyco_transf_90"/>
    <property type="match status" value="1"/>
</dbReference>
<feature type="region of interest" description="Disordered" evidence="3">
    <location>
        <begin position="97"/>
        <end position="149"/>
    </location>
</feature>
<feature type="compositionally biased region" description="Low complexity" evidence="3">
    <location>
        <begin position="97"/>
        <end position="108"/>
    </location>
</feature>